<accession>A0AAD6IU36</accession>
<reference evidence="1" key="1">
    <citation type="submission" date="2023-01" db="EMBL/GenBank/DDBJ databases">
        <title>The chitinases involved in constricting ring structure development in the nematode-trapping fungus Drechslerella dactyloides.</title>
        <authorList>
            <person name="Wang R."/>
            <person name="Zhang L."/>
            <person name="Tang P."/>
            <person name="Li S."/>
            <person name="Liang L."/>
        </authorList>
    </citation>
    <scope>NUCLEOTIDE SEQUENCE</scope>
    <source>
        <strain evidence="1">YMF1.00031</strain>
    </source>
</reference>
<dbReference type="AlphaFoldDB" id="A0AAD6IU36"/>
<gene>
    <name evidence="1" type="ORF">Dda_6387</name>
</gene>
<organism evidence="1 2">
    <name type="scientific">Drechslerella dactyloides</name>
    <name type="common">Nematode-trapping fungus</name>
    <name type="synonym">Arthrobotrys dactyloides</name>
    <dbReference type="NCBI Taxonomy" id="74499"/>
    <lineage>
        <taxon>Eukaryota</taxon>
        <taxon>Fungi</taxon>
        <taxon>Dikarya</taxon>
        <taxon>Ascomycota</taxon>
        <taxon>Pezizomycotina</taxon>
        <taxon>Orbiliomycetes</taxon>
        <taxon>Orbiliales</taxon>
        <taxon>Orbiliaceae</taxon>
        <taxon>Drechslerella</taxon>
    </lineage>
</organism>
<proteinExistence type="predicted"/>
<name>A0AAD6IU36_DREDA</name>
<sequence>MGAIADSAGEDSNCGTLNFFYYVSSKKWYCILYSKRGLSDPNDQMEGGAFVSYAYEQMPQLKPAAALAATLWTFLVQAAPSPEGPLVKRVDTPAGYKAIPSLSDVTWALARMPVTANGWIKPNPKPSNIDCDITVTVADCAIKCNGNDACKTFNHFISKNKFYCCLYSQNGRTYTSTPDDSYKKVSDSYVFEKTLATKFTGYELESSLNSGNRRPKPSGANGFIGTTDENADKTVVTTAGCMALCDKNRDCLITGTVYGFRKFPKVDGFTAIYMGDGSRMTPDGDGAIKGFTKQYGEEDDRGIKNTNGNPIGKNNMLAALKICTDFCITQNNYNYYNPTGRKYVPCCGFNIWQCYDGDTFNGWCCTAWWSLYDTLKPPKRDYHDGTSDANTVENKESYFYNYKGDTDISSQNKNNGKLSTSIIMDYSG</sequence>
<evidence type="ECO:0000313" key="1">
    <source>
        <dbReference type="EMBL" id="KAJ6258347.1"/>
    </source>
</evidence>
<protein>
    <submittedName>
        <fullName evidence="1">Uncharacterized protein</fullName>
    </submittedName>
</protein>
<dbReference type="EMBL" id="JAQGDS010000008">
    <property type="protein sequence ID" value="KAJ6258347.1"/>
    <property type="molecule type" value="Genomic_DNA"/>
</dbReference>
<evidence type="ECO:0000313" key="2">
    <source>
        <dbReference type="Proteomes" id="UP001221413"/>
    </source>
</evidence>
<comment type="caution">
    <text evidence="1">The sequence shown here is derived from an EMBL/GenBank/DDBJ whole genome shotgun (WGS) entry which is preliminary data.</text>
</comment>
<keyword evidence="2" id="KW-1185">Reference proteome</keyword>
<dbReference type="Proteomes" id="UP001221413">
    <property type="component" value="Unassembled WGS sequence"/>
</dbReference>